<dbReference type="Pfam" id="PF02361">
    <property type="entry name" value="CbiQ"/>
    <property type="match status" value="1"/>
</dbReference>
<dbReference type="Proteomes" id="UP000199417">
    <property type="component" value="Unassembled WGS sequence"/>
</dbReference>
<name>A0A1G6R5B7_9NOCA</name>
<comment type="subcellular location">
    <subcellularLocation>
        <location evidence="1">Membrane</location>
        <topology evidence="1">Multi-pass membrane protein</topology>
    </subcellularLocation>
</comment>
<feature type="transmembrane region" description="Helical" evidence="5">
    <location>
        <begin position="20"/>
        <end position="37"/>
    </location>
</feature>
<dbReference type="PANTHER" id="PTHR33514">
    <property type="entry name" value="PROTEIN ABCI12, CHLOROPLASTIC"/>
    <property type="match status" value="1"/>
</dbReference>
<dbReference type="PANTHER" id="PTHR33514:SF13">
    <property type="entry name" value="PROTEIN ABCI12, CHLOROPLASTIC"/>
    <property type="match status" value="1"/>
</dbReference>
<keyword evidence="2 5" id="KW-0812">Transmembrane</keyword>
<evidence type="ECO:0000256" key="3">
    <source>
        <dbReference type="ARBA" id="ARBA00022989"/>
    </source>
</evidence>
<dbReference type="RefSeq" id="WP_072844124.1">
    <property type="nucleotide sequence ID" value="NZ_FNAB01000002.1"/>
</dbReference>
<keyword evidence="4 5" id="KW-0472">Membrane</keyword>
<feature type="transmembrane region" description="Helical" evidence="5">
    <location>
        <begin position="91"/>
        <end position="115"/>
    </location>
</feature>
<evidence type="ECO:0000313" key="7">
    <source>
        <dbReference type="Proteomes" id="UP000199417"/>
    </source>
</evidence>
<dbReference type="InterPro" id="IPR003339">
    <property type="entry name" value="ABC/ECF_trnsptr_transmembrane"/>
</dbReference>
<proteinExistence type="predicted"/>
<keyword evidence="7" id="KW-1185">Reference proteome</keyword>
<evidence type="ECO:0000256" key="2">
    <source>
        <dbReference type="ARBA" id="ARBA00022692"/>
    </source>
</evidence>
<dbReference type="GO" id="GO:0005886">
    <property type="term" value="C:plasma membrane"/>
    <property type="evidence" value="ECO:0007669"/>
    <property type="project" value="UniProtKB-ARBA"/>
</dbReference>
<reference evidence="6 7" key="1">
    <citation type="submission" date="2016-10" db="EMBL/GenBank/DDBJ databases">
        <authorList>
            <person name="de Groot N.N."/>
        </authorList>
    </citation>
    <scope>NUCLEOTIDE SEQUENCE [LARGE SCALE GENOMIC DNA]</scope>
    <source>
        <strain evidence="6 7">JCM 11308</strain>
    </source>
</reference>
<dbReference type="EMBL" id="FNAB01000002">
    <property type="protein sequence ID" value="SDC99593.1"/>
    <property type="molecule type" value="Genomic_DNA"/>
</dbReference>
<gene>
    <name evidence="6" type="ORF">SAMN05444580_102333</name>
</gene>
<evidence type="ECO:0000256" key="4">
    <source>
        <dbReference type="ARBA" id="ARBA00023136"/>
    </source>
</evidence>
<organism evidence="6 7">
    <name type="scientific">Rhodococcus tukisamuensis</name>
    <dbReference type="NCBI Taxonomy" id="168276"/>
    <lineage>
        <taxon>Bacteria</taxon>
        <taxon>Bacillati</taxon>
        <taxon>Actinomycetota</taxon>
        <taxon>Actinomycetes</taxon>
        <taxon>Mycobacteriales</taxon>
        <taxon>Nocardiaceae</taxon>
        <taxon>Rhodococcus</taxon>
    </lineage>
</organism>
<evidence type="ECO:0000256" key="5">
    <source>
        <dbReference type="SAM" id="Phobius"/>
    </source>
</evidence>
<sequence length="201" mass="21116">MTTLGLYHPAGLVLHRLPAGAKLAGLLVALVAVTAAVREPWHLAPAAAVLIAAYAVARIPVRVALSQLRPVLWMLLFVGAFQVVFTGWRRALVVCGVLLLSVAAAALVTLTTRVIDMLDAVQRLLAPLRRFGVNPDRVGLVLAMTLRCIPLLAGLVSDVTEARKARGLGFSLRALAVPVVIGALRTADAMGEALAARGVDD</sequence>
<evidence type="ECO:0000313" key="6">
    <source>
        <dbReference type="EMBL" id="SDC99593.1"/>
    </source>
</evidence>
<dbReference type="CDD" id="cd16914">
    <property type="entry name" value="EcfT"/>
    <property type="match status" value="1"/>
</dbReference>
<dbReference type="STRING" id="168276.SAMN05444580_102333"/>
<feature type="transmembrane region" description="Helical" evidence="5">
    <location>
        <begin position="68"/>
        <end position="85"/>
    </location>
</feature>
<keyword evidence="3 5" id="KW-1133">Transmembrane helix</keyword>
<dbReference type="AlphaFoldDB" id="A0A1G6R5B7"/>
<evidence type="ECO:0000256" key="1">
    <source>
        <dbReference type="ARBA" id="ARBA00004141"/>
    </source>
</evidence>
<protein>
    <submittedName>
        <fullName evidence="6">Biotin transport system permease protein</fullName>
    </submittedName>
</protein>
<feature type="transmembrane region" description="Helical" evidence="5">
    <location>
        <begin position="43"/>
        <end position="61"/>
    </location>
</feature>
<accession>A0A1G6R5B7</accession>